<reference evidence="1" key="1">
    <citation type="submission" date="2023-03" db="EMBL/GenBank/DDBJ databases">
        <title>Massive genome expansion in bonnet fungi (Mycena s.s.) driven by repeated elements and novel gene families across ecological guilds.</title>
        <authorList>
            <consortium name="Lawrence Berkeley National Laboratory"/>
            <person name="Harder C.B."/>
            <person name="Miyauchi S."/>
            <person name="Viragh M."/>
            <person name="Kuo A."/>
            <person name="Thoen E."/>
            <person name="Andreopoulos B."/>
            <person name="Lu D."/>
            <person name="Skrede I."/>
            <person name="Drula E."/>
            <person name="Henrissat B."/>
            <person name="Morin E."/>
            <person name="Kohler A."/>
            <person name="Barry K."/>
            <person name="LaButti K."/>
            <person name="Morin E."/>
            <person name="Salamov A."/>
            <person name="Lipzen A."/>
            <person name="Mereny Z."/>
            <person name="Hegedus B."/>
            <person name="Baldrian P."/>
            <person name="Stursova M."/>
            <person name="Weitz H."/>
            <person name="Taylor A."/>
            <person name="Grigoriev I.V."/>
            <person name="Nagy L.G."/>
            <person name="Martin F."/>
            <person name="Kauserud H."/>
        </authorList>
    </citation>
    <scope>NUCLEOTIDE SEQUENCE</scope>
    <source>
        <strain evidence="1">CBHHK200</strain>
    </source>
</reference>
<comment type="caution">
    <text evidence="1">The sequence shown here is derived from an EMBL/GenBank/DDBJ whole genome shotgun (WGS) entry which is preliminary data.</text>
</comment>
<dbReference type="Proteomes" id="UP001218188">
    <property type="component" value="Unassembled WGS sequence"/>
</dbReference>
<keyword evidence="2" id="KW-1185">Reference proteome</keyword>
<organism evidence="1 2">
    <name type="scientific">Mycena alexandri</name>
    <dbReference type="NCBI Taxonomy" id="1745969"/>
    <lineage>
        <taxon>Eukaryota</taxon>
        <taxon>Fungi</taxon>
        <taxon>Dikarya</taxon>
        <taxon>Basidiomycota</taxon>
        <taxon>Agaricomycotina</taxon>
        <taxon>Agaricomycetes</taxon>
        <taxon>Agaricomycetidae</taxon>
        <taxon>Agaricales</taxon>
        <taxon>Marasmiineae</taxon>
        <taxon>Mycenaceae</taxon>
        <taxon>Mycena</taxon>
    </lineage>
</organism>
<accession>A0AAD6X8J6</accession>
<evidence type="ECO:0000313" key="1">
    <source>
        <dbReference type="EMBL" id="KAJ7036084.1"/>
    </source>
</evidence>
<dbReference type="AlphaFoldDB" id="A0AAD6X8J6"/>
<sequence>MYTPVTKDWVLCRNGVDEGRQRRGKQLHAPQLVEELALIGGGSSGGGAEDYPAAERVEIMVVGKGAAAPRCGQRRRGGCGCRGRAQTQGARAKALQWARMQGIQAEVALCNARMQRAWVKAAMQDPSAKSIPLQHAAGASDGGGDAESKGEGGAMYNQYKTLFNCKEEYLPRAQGIHGSQEKKRDKHTQ</sequence>
<evidence type="ECO:0000313" key="2">
    <source>
        <dbReference type="Proteomes" id="UP001218188"/>
    </source>
</evidence>
<proteinExistence type="predicted"/>
<protein>
    <submittedName>
        <fullName evidence="1">Uncharacterized protein</fullName>
    </submittedName>
</protein>
<dbReference type="EMBL" id="JARJCM010000045">
    <property type="protein sequence ID" value="KAJ7036084.1"/>
    <property type="molecule type" value="Genomic_DNA"/>
</dbReference>
<name>A0AAD6X8J6_9AGAR</name>
<gene>
    <name evidence="1" type="ORF">C8F04DRAFT_1181618</name>
</gene>